<dbReference type="SFLD" id="SFLDG01140">
    <property type="entry name" value="C2.B:_Phosphomannomutase_and_P"/>
    <property type="match status" value="1"/>
</dbReference>
<keyword evidence="2" id="KW-1185">Reference proteome</keyword>
<dbReference type="GO" id="GO:0016791">
    <property type="term" value="F:phosphatase activity"/>
    <property type="evidence" value="ECO:0007669"/>
    <property type="project" value="UniProtKB-ARBA"/>
</dbReference>
<sequence>MSLKLVMIDLDGTLLTEEKTYDRERFDEVVEALVADDIIVCIATGNSYHKVTDYFDETIRPSLYFACDNGNYIVKNGEMLHEFAMSKELMQEVVAELDRHPGYHPLANTGPMAYFREREGEAYENVAFYNNNLTLVDSFDEIPEDEFAVKFAIYSEHDLDAMKEMIEHLNATLSGIQAVTSGFGWLDVYVEGGGKGAAAHYLMEKYNIQATEAMAFGDSLNDLSMMQEVRYSIAMADADQDLSKHCRYQIGSNEDQAVITTLETYIQKGNLAFLEAYQREAE</sequence>
<accession>A0A347WMQ7</accession>
<dbReference type="SUPFAM" id="SSF56784">
    <property type="entry name" value="HAD-like"/>
    <property type="match status" value="1"/>
</dbReference>
<dbReference type="GO" id="GO:0005829">
    <property type="term" value="C:cytosol"/>
    <property type="evidence" value="ECO:0007669"/>
    <property type="project" value="TreeGrafter"/>
</dbReference>
<dbReference type="SFLD" id="SFLDS00003">
    <property type="entry name" value="Haloacid_Dehalogenase"/>
    <property type="match status" value="1"/>
</dbReference>
<evidence type="ECO:0000313" key="1">
    <source>
        <dbReference type="EMBL" id="AXY26364.1"/>
    </source>
</evidence>
<dbReference type="KEGG" id="abae:CL176_10370"/>
<keyword evidence="1" id="KW-0378">Hydrolase</keyword>
<dbReference type="AlphaFoldDB" id="A0A347WMQ7"/>
<name>A0A347WMQ7_9LACT</name>
<organism evidence="1 2">
    <name type="scientific">Suicoccus acidiformans</name>
    <dbReference type="NCBI Taxonomy" id="2036206"/>
    <lineage>
        <taxon>Bacteria</taxon>
        <taxon>Bacillati</taxon>
        <taxon>Bacillota</taxon>
        <taxon>Bacilli</taxon>
        <taxon>Lactobacillales</taxon>
        <taxon>Aerococcaceae</taxon>
        <taxon>Suicoccus</taxon>
    </lineage>
</organism>
<dbReference type="InterPro" id="IPR023214">
    <property type="entry name" value="HAD_sf"/>
</dbReference>
<evidence type="ECO:0000313" key="2">
    <source>
        <dbReference type="Proteomes" id="UP000263232"/>
    </source>
</evidence>
<dbReference type="PROSITE" id="PS01228">
    <property type="entry name" value="COF_1"/>
    <property type="match status" value="1"/>
</dbReference>
<dbReference type="RefSeq" id="WP_118991223.1">
    <property type="nucleotide sequence ID" value="NZ_CP023434.1"/>
</dbReference>
<dbReference type="NCBIfam" id="TIGR00099">
    <property type="entry name" value="Cof-subfamily"/>
    <property type="match status" value="1"/>
</dbReference>
<protein>
    <submittedName>
        <fullName evidence="1">Hydrolase Cof</fullName>
    </submittedName>
</protein>
<dbReference type="InterPro" id="IPR000150">
    <property type="entry name" value="Cof"/>
</dbReference>
<reference evidence="1 2" key="1">
    <citation type="submission" date="2017-09" db="EMBL/GenBank/DDBJ databases">
        <title>Complete genome sequence of Oxytococcus suis strain ZY16052.</title>
        <authorList>
            <person name="Li F."/>
        </authorList>
    </citation>
    <scope>NUCLEOTIDE SEQUENCE [LARGE SCALE GENOMIC DNA]</scope>
    <source>
        <strain evidence="1 2">ZY16052</strain>
    </source>
</reference>
<dbReference type="OrthoDB" id="9814970at2"/>
<dbReference type="Proteomes" id="UP000263232">
    <property type="component" value="Chromosome"/>
</dbReference>
<dbReference type="EMBL" id="CP023434">
    <property type="protein sequence ID" value="AXY26364.1"/>
    <property type="molecule type" value="Genomic_DNA"/>
</dbReference>
<gene>
    <name evidence="1" type="ORF">CL176_10370</name>
</gene>
<dbReference type="Gene3D" id="3.30.1240.10">
    <property type="match status" value="1"/>
</dbReference>
<dbReference type="InterPro" id="IPR036412">
    <property type="entry name" value="HAD-like_sf"/>
</dbReference>
<dbReference type="NCBIfam" id="TIGR01484">
    <property type="entry name" value="HAD-SF-IIB"/>
    <property type="match status" value="1"/>
</dbReference>
<dbReference type="PROSITE" id="PS01229">
    <property type="entry name" value="COF_2"/>
    <property type="match status" value="1"/>
</dbReference>
<dbReference type="Gene3D" id="3.40.50.1000">
    <property type="entry name" value="HAD superfamily/HAD-like"/>
    <property type="match status" value="1"/>
</dbReference>
<dbReference type="GO" id="GO:0000287">
    <property type="term" value="F:magnesium ion binding"/>
    <property type="evidence" value="ECO:0007669"/>
    <property type="project" value="TreeGrafter"/>
</dbReference>
<dbReference type="PANTHER" id="PTHR10000:SF53">
    <property type="entry name" value="5-AMINO-6-(5-PHOSPHO-D-RIBITYLAMINO)URACIL PHOSPHATASE YBJI-RELATED"/>
    <property type="match status" value="1"/>
</dbReference>
<dbReference type="InterPro" id="IPR006379">
    <property type="entry name" value="HAD-SF_hydro_IIB"/>
</dbReference>
<proteinExistence type="predicted"/>
<dbReference type="PANTHER" id="PTHR10000">
    <property type="entry name" value="PHOSPHOSERINE PHOSPHATASE"/>
    <property type="match status" value="1"/>
</dbReference>
<dbReference type="Pfam" id="PF08282">
    <property type="entry name" value="Hydrolase_3"/>
    <property type="match status" value="1"/>
</dbReference>